<dbReference type="InterPro" id="IPR036271">
    <property type="entry name" value="Tet_transcr_reg_TetR-rel_C_sf"/>
</dbReference>
<organism evidence="6 7">
    <name type="scientific">Thermoflavimicrobium daqui</name>
    <dbReference type="NCBI Taxonomy" id="2137476"/>
    <lineage>
        <taxon>Bacteria</taxon>
        <taxon>Bacillati</taxon>
        <taxon>Bacillota</taxon>
        <taxon>Bacilli</taxon>
        <taxon>Bacillales</taxon>
        <taxon>Thermoactinomycetaceae</taxon>
        <taxon>Thermoflavimicrobium</taxon>
    </lineage>
</organism>
<dbReference type="Proteomes" id="UP000251213">
    <property type="component" value="Unassembled WGS sequence"/>
</dbReference>
<dbReference type="Gene3D" id="1.10.357.10">
    <property type="entry name" value="Tetracycline Repressor, domain 2"/>
    <property type="match status" value="1"/>
</dbReference>
<evidence type="ECO:0000256" key="1">
    <source>
        <dbReference type="ARBA" id="ARBA00023015"/>
    </source>
</evidence>
<evidence type="ECO:0000313" key="7">
    <source>
        <dbReference type="Proteomes" id="UP000251213"/>
    </source>
</evidence>
<dbReference type="InterPro" id="IPR009057">
    <property type="entry name" value="Homeodomain-like_sf"/>
</dbReference>
<evidence type="ECO:0000259" key="5">
    <source>
        <dbReference type="PROSITE" id="PS50977"/>
    </source>
</evidence>
<accession>A0A364K456</accession>
<keyword evidence="2 4" id="KW-0238">DNA-binding</keyword>
<reference evidence="6 7" key="1">
    <citation type="submission" date="2018-06" db="EMBL/GenBank/DDBJ databases">
        <title>Thermoflavimicrobium daqus sp. nov., a thermophilic microbe isolated from Moutai-flavour Daqu.</title>
        <authorList>
            <person name="Wang X."/>
            <person name="Zhou H."/>
        </authorList>
    </citation>
    <scope>NUCLEOTIDE SEQUENCE [LARGE SCALE GENOMIC DNA]</scope>
    <source>
        <strain evidence="6 7">FBKL4.011</strain>
    </source>
</reference>
<dbReference type="PANTHER" id="PTHR47506:SF6">
    <property type="entry name" value="HTH-TYPE TRANSCRIPTIONAL REPRESSOR NEMR"/>
    <property type="match status" value="1"/>
</dbReference>
<dbReference type="EMBL" id="QJKK01000005">
    <property type="protein sequence ID" value="RAL24145.1"/>
    <property type="molecule type" value="Genomic_DNA"/>
</dbReference>
<dbReference type="InterPro" id="IPR041479">
    <property type="entry name" value="TetR_CgmR_C"/>
</dbReference>
<evidence type="ECO:0000256" key="2">
    <source>
        <dbReference type="ARBA" id="ARBA00023125"/>
    </source>
</evidence>
<dbReference type="PRINTS" id="PR00455">
    <property type="entry name" value="HTHTETR"/>
</dbReference>
<evidence type="ECO:0000256" key="4">
    <source>
        <dbReference type="PROSITE-ProRule" id="PRU00335"/>
    </source>
</evidence>
<dbReference type="SUPFAM" id="SSF48498">
    <property type="entry name" value="Tetracyclin repressor-like, C-terminal domain"/>
    <property type="match status" value="1"/>
</dbReference>
<feature type="domain" description="HTH tetR-type" evidence="5">
    <location>
        <begin position="7"/>
        <end position="67"/>
    </location>
</feature>
<keyword evidence="3" id="KW-0804">Transcription</keyword>
<dbReference type="PROSITE" id="PS50977">
    <property type="entry name" value="HTH_TETR_2"/>
    <property type="match status" value="1"/>
</dbReference>
<dbReference type="PANTHER" id="PTHR47506">
    <property type="entry name" value="TRANSCRIPTIONAL REGULATORY PROTEIN"/>
    <property type="match status" value="1"/>
</dbReference>
<dbReference type="SUPFAM" id="SSF46689">
    <property type="entry name" value="Homeodomain-like"/>
    <property type="match status" value="1"/>
</dbReference>
<dbReference type="Pfam" id="PF17937">
    <property type="entry name" value="TetR_C_28"/>
    <property type="match status" value="1"/>
</dbReference>
<dbReference type="Pfam" id="PF00440">
    <property type="entry name" value="TetR_N"/>
    <property type="match status" value="1"/>
</dbReference>
<dbReference type="InterPro" id="IPR001647">
    <property type="entry name" value="HTH_TetR"/>
</dbReference>
<dbReference type="RefSeq" id="WP_113659138.1">
    <property type="nucleotide sequence ID" value="NZ_KZ845667.1"/>
</dbReference>
<evidence type="ECO:0000256" key="3">
    <source>
        <dbReference type="ARBA" id="ARBA00023163"/>
    </source>
</evidence>
<name>A0A364K456_9BACL</name>
<sequence length="184" mass="20803">MNSKESHSTRSLILKSANRLVLEEGVSKLTLDNVARLAGVSKGGLLYHFPSKKALILGMIENLISKFNDNVKVNIDDQDNKSGQFLRSYLKSTFTDSNLSKEMNTSLLAAVANNPALLEPIRQHYYQWQQQIEKDGIDPILATIIRLAADGLWYAEFFDLAPPNNQLRSHILERLLQMTKKETM</sequence>
<keyword evidence="1" id="KW-0805">Transcription regulation</keyword>
<protein>
    <submittedName>
        <fullName evidence="6">TetR family transcriptional regulator</fullName>
    </submittedName>
</protein>
<dbReference type="AlphaFoldDB" id="A0A364K456"/>
<comment type="caution">
    <text evidence="6">The sequence shown here is derived from an EMBL/GenBank/DDBJ whole genome shotgun (WGS) entry which is preliminary data.</text>
</comment>
<dbReference type="OrthoDB" id="9806334at2"/>
<dbReference type="GO" id="GO:0003677">
    <property type="term" value="F:DNA binding"/>
    <property type="evidence" value="ECO:0007669"/>
    <property type="project" value="UniProtKB-UniRule"/>
</dbReference>
<proteinExistence type="predicted"/>
<reference evidence="6 7" key="2">
    <citation type="submission" date="2018-06" db="EMBL/GenBank/DDBJ databases">
        <authorList>
            <person name="Zhirakovskaya E."/>
        </authorList>
    </citation>
    <scope>NUCLEOTIDE SEQUENCE [LARGE SCALE GENOMIC DNA]</scope>
    <source>
        <strain evidence="6 7">FBKL4.011</strain>
    </source>
</reference>
<evidence type="ECO:0000313" key="6">
    <source>
        <dbReference type="EMBL" id="RAL24145.1"/>
    </source>
</evidence>
<feature type="DNA-binding region" description="H-T-H motif" evidence="4">
    <location>
        <begin position="30"/>
        <end position="49"/>
    </location>
</feature>
<gene>
    <name evidence="6" type="ORF">DL897_10690</name>
</gene>
<keyword evidence="7" id="KW-1185">Reference proteome</keyword>